<dbReference type="InterPro" id="IPR036291">
    <property type="entry name" value="NAD(P)-bd_dom_sf"/>
</dbReference>
<dbReference type="InterPro" id="IPR006140">
    <property type="entry name" value="D-isomer_DH_NAD-bd"/>
</dbReference>
<evidence type="ECO:0000256" key="3">
    <source>
        <dbReference type="ARBA" id="ARBA00023027"/>
    </source>
</evidence>
<reference evidence="7" key="2">
    <citation type="journal article" date="2021" name="J Anim Sci Technol">
        <title>Complete genome sequence of Paenibacillus konkukensis sp. nov. SK3146 as a potential probiotic strain.</title>
        <authorList>
            <person name="Jung H.I."/>
            <person name="Park S."/>
            <person name="Niu K.M."/>
            <person name="Lee S.W."/>
            <person name="Kothari D."/>
            <person name="Yi K.J."/>
            <person name="Kim S.K."/>
        </authorList>
    </citation>
    <scope>NUCLEOTIDE SEQUENCE</scope>
    <source>
        <strain evidence="7">SK3146</strain>
    </source>
</reference>
<feature type="domain" description="D-isomer specific 2-hydroxyacid dehydrogenase NAD-binding" evidence="6">
    <location>
        <begin position="106"/>
        <end position="278"/>
    </location>
</feature>
<dbReference type="Pfam" id="PF00389">
    <property type="entry name" value="2-Hacid_dh"/>
    <property type="match status" value="1"/>
</dbReference>
<feature type="domain" description="D-isomer specific 2-hydroxyacid dehydrogenase catalytic" evidence="5">
    <location>
        <begin position="16"/>
        <end position="306"/>
    </location>
</feature>
<dbReference type="Pfam" id="PF02826">
    <property type="entry name" value="2-Hacid_dh_C"/>
    <property type="match status" value="1"/>
</dbReference>
<sequence length="317" mass="35051">MPKIICLHTLTGEQAERIRQAAPAWELIHGKDKELWLDHLQDAEIVVGWNKSAEEVCLKKDSKLRWVQNWGAGVDKLPLGRLADRGAILTNASGVHAFPISETIYAMMLAFTRKLHLSVRHQLHSEWKGTGSLGEIHGKTIGIIGVGAIGEETARLAKAFGMKVLGVRRSGQPSGFVDAMHDLNGLAAVLQESDFVVVTLPLTDETRHMFGKAQFELMKPTAMYINIGRGGTTDTEALIEALRTGVIAGAGLDVFEQEPLPASSPLWQMENVIMTPHNSGSTEQYNERAFEILMRNLQDYLQGREPSVNRVDYGKQY</sequence>
<keyword evidence="3" id="KW-0520">NAD</keyword>
<comment type="similarity">
    <text evidence="1 4">Belongs to the D-isomer specific 2-hydroxyacid dehydrogenase family.</text>
</comment>
<dbReference type="PANTHER" id="PTHR43333:SF1">
    <property type="entry name" value="D-ISOMER SPECIFIC 2-HYDROXYACID DEHYDROGENASE NAD-BINDING DOMAIN-CONTAINING PROTEIN"/>
    <property type="match status" value="1"/>
</dbReference>
<dbReference type="EC" id="1.1.1.79" evidence="7"/>
<dbReference type="EMBL" id="CP027059">
    <property type="protein sequence ID" value="UQZ82252.1"/>
    <property type="molecule type" value="Genomic_DNA"/>
</dbReference>
<accession>A0ABY4RLR2</accession>
<dbReference type="PANTHER" id="PTHR43333">
    <property type="entry name" value="2-HACID_DH_C DOMAIN-CONTAINING PROTEIN"/>
    <property type="match status" value="1"/>
</dbReference>
<evidence type="ECO:0000313" key="7">
    <source>
        <dbReference type="EMBL" id="UQZ82252.1"/>
    </source>
</evidence>
<organism evidence="7 8">
    <name type="scientific">Paenibacillus konkukensis</name>
    <dbReference type="NCBI Taxonomy" id="2020716"/>
    <lineage>
        <taxon>Bacteria</taxon>
        <taxon>Bacillati</taxon>
        <taxon>Bacillota</taxon>
        <taxon>Bacilli</taxon>
        <taxon>Bacillales</taxon>
        <taxon>Paenibacillaceae</taxon>
        <taxon>Paenibacillus</taxon>
    </lineage>
</organism>
<dbReference type="Gene3D" id="3.40.50.720">
    <property type="entry name" value="NAD(P)-binding Rossmann-like Domain"/>
    <property type="match status" value="2"/>
</dbReference>
<dbReference type="RefSeq" id="WP_249864407.1">
    <property type="nucleotide sequence ID" value="NZ_CP027059.1"/>
</dbReference>
<evidence type="ECO:0000256" key="2">
    <source>
        <dbReference type="ARBA" id="ARBA00023002"/>
    </source>
</evidence>
<evidence type="ECO:0000256" key="1">
    <source>
        <dbReference type="ARBA" id="ARBA00005854"/>
    </source>
</evidence>
<evidence type="ECO:0000256" key="4">
    <source>
        <dbReference type="RuleBase" id="RU003719"/>
    </source>
</evidence>
<dbReference type="GO" id="GO:0030267">
    <property type="term" value="F:glyoxylate reductase (NADPH) activity"/>
    <property type="evidence" value="ECO:0007669"/>
    <property type="project" value="UniProtKB-EC"/>
</dbReference>
<evidence type="ECO:0000259" key="5">
    <source>
        <dbReference type="Pfam" id="PF00389"/>
    </source>
</evidence>
<dbReference type="InterPro" id="IPR006139">
    <property type="entry name" value="D-isomer_2_OHA_DH_cat_dom"/>
</dbReference>
<evidence type="ECO:0000313" key="8">
    <source>
        <dbReference type="Proteomes" id="UP001057134"/>
    </source>
</evidence>
<proteinExistence type="inferred from homology"/>
<protein>
    <submittedName>
        <fullName evidence="7">Glyoxylate/hydroxypyruvate reductase B</fullName>
        <ecNumber evidence="7">1.1.1.79</ecNumber>
    </submittedName>
</protein>
<reference evidence="7" key="1">
    <citation type="submission" date="2018-02" db="EMBL/GenBank/DDBJ databases">
        <authorList>
            <person name="Kim S.-K."/>
            <person name="Jung H.-I."/>
            <person name="Lee S.-W."/>
        </authorList>
    </citation>
    <scope>NUCLEOTIDE SEQUENCE</scope>
    <source>
        <strain evidence="7">SK3146</strain>
    </source>
</reference>
<dbReference type="Proteomes" id="UP001057134">
    <property type="component" value="Chromosome"/>
</dbReference>
<name>A0ABY4RLR2_9BACL</name>
<keyword evidence="8" id="KW-1185">Reference proteome</keyword>
<evidence type="ECO:0000259" key="6">
    <source>
        <dbReference type="Pfam" id="PF02826"/>
    </source>
</evidence>
<keyword evidence="2 4" id="KW-0560">Oxidoreductase</keyword>
<dbReference type="SUPFAM" id="SSF51735">
    <property type="entry name" value="NAD(P)-binding Rossmann-fold domains"/>
    <property type="match status" value="1"/>
</dbReference>
<dbReference type="SUPFAM" id="SSF52283">
    <property type="entry name" value="Formate/glycerate dehydrogenase catalytic domain-like"/>
    <property type="match status" value="1"/>
</dbReference>
<gene>
    <name evidence="7" type="primary">ghrB_2</name>
    <name evidence="7" type="ORF">SK3146_01409</name>
</gene>
<dbReference type="CDD" id="cd05300">
    <property type="entry name" value="2-Hacid_dh_1"/>
    <property type="match status" value="1"/>
</dbReference>